<dbReference type="GO" id="GO:0005886">
    <property type="term" value="C:plasma membrane"/>
    <property type="evidence" value="ECO:0007669"/>
    <property type="project" value="UniProtKB-SubCell"/>
</dbReference>
<feature type="transmembrane region" description="Helical" evidence="7">
    <location>
        <begin position="77"/>
        <end position="99"/>
    </location>
</feature>
<dbReference type="EMBL" id="WQPS01000064">
    <property type="protein sequence ID" value="MBT9812563.1"/>
    <property type="molecule type" value="Genomic_DNA"/>
</dbReference>
<feature type="transmembrane region" description="Helical" evidence="7">
    <location>
        <begin position="221"/>
        <end position="240"/>
    </location>
</feature>
<evidence type="ECO:0000256" key="6">
    <source>
        <dbReference type="ARBA" id="ARBA00023136"/>
    </source>
</evidence>
<comment type="caution">
    <text evidence="8">The sequence shown here is derived from an EMBL/GenBank/DDBJ whole genome shotgun (WGS) entry which is preliminary data.</text>
</comment>
<dbReference type="InterPro" id="IPR001991">
    <property type="entry name" value="Na-dicarboxylate_symporter"/>
</dbReference>
<protein>
    <submittedName>
        <fullName evidence="8">Cation:dicarboxylase symporter family transporter</fullName>
    </submittedName>
</protein>
<reference evidence="8" key="1">
    <citation type="journal article" date="2021" name="Gut Microbes">
        <title>A synthetic consortium of 100 gut commensals modulates the composition and function in a colon model of the microbiome of elderly subjects.</title>
        <authorList>
            <person name="Perez M."/>
            <person name="Ntemiri A."/>
            <person name="Tan H."/>
            <person name="Harris H.M.B."/>
            <person name="Roager H.M."/>
            <person name="Ribiere C."/>
            <person name="O'Toole P.W."/>
        </authorList>
    </citation>
    <scope>NUCLEOTIDE SEQUENCE</scope>
    <source>
        <strain evidence="8">MCC335</strain>
    </source>
</reference>
<dbReference type="PANTHER" id="PTHR42865:SF7">
    <property type="entry name" value="PROTON_GLUTAMATE-ASPARTATE SYMPORTER"/>
    <property type="match status" value="1"/>
</dbReference>
<dbReference type="AlphaFoldDB" id="A0AA41K7Z7"/>
<dbReference type="RefSeq" id="WP_117451446.1">
    <property type="nucleotide sequence ID" value="NZ_CABJDD010000009.1"/>
</dbReference>
<dbReference type="PRINTS" id="PR00173">
    <property type="entry name" value="EDTRNSPORT"/>
</dbReference>
<dbReference type="Pfam" id="PF00375">
    <property type="entry name" value="SDF"/>
    <property type="match status" value="1"/>
</dbReference>
<evidence type="ECO:0000256" key="2">
    <source>
        <dbReference type="ARBA" id="ARBA00022448"/>
    </source>
</evidence>
<keyword evidence="5 7" id="KW-1133">Transmembrane helix</keyword>
<dbReference type="InterPro" id="IPR036458">
    <property type="entry name" value="Na:dicarbo_symporter_sf"/>
</dbReference>
<feature type="transmembrane region" description="Helical" evidence="7">
    <location>
        <begin position="185"/>
        <end position="209"/>
    </location>
</feature>
<evidence type="ECO:0000256" key="1">
    <source>
        <dbReference type="ARBA" id="ARBA00004651"/>
    </source>
</evidence>
<keyword evidence="3" id="KW-1003">Cell membrane</keyword>
<keyword evidence="6 7" id="KW-0472">Membrane</keyword>
<feature type="transmembrane region" description="Helical" evidence="7">
    <location>
        <begin position="325"/>
        <end position="342"/>
    </location>
</feature>
<comment type="subcellular location">
    <subcellularLocation>
        <location evidence="1">Cell membrane</location>
        <topology evidence="1">Multi-pass membrane protein</topology>
    </subcellularLocation>
</comment>
<evidence type="ECO:0000256" key="4">
    <source>
        <dbReference type="ARBA" id="ARBA00022692"/>
    </source>
</evidence>
<keyword evidence="2" id="KW-0813">Transport</keyword>
<keyword evidence="4 7" id="KW-0812">Transmembrane</keyword>
<gene>
    <name evidence="8" type="ORF">GPL26_23500</name>
</gene>
<evidence type="ECO:0000313" key="8">
    <source>
        <dbReference type="EMBL" id="MBT9812563.1"/>
    </source>
</evidence>
<name>A0AA41K7Z7_9FIRM</name>
<feature type="transmembrane region" description="Helical" evidence="7">
    <location>
        <begin position="47"/>
        <end position="65"/>
    </location>
</feature>
<dbReference type="Proteomes" id="UP000708338">
    <property type="component" value="Unassembled WGS sequence"/>
</dbReference>
<feature type="transmembrane region" description="Helical" evidence="7">
    <location>
        <begin position="7"/>
        <end position="27"/>
    </location>
</feature>
<dbReference type="SUPFAM" id="SSF118215">
    <property type="entry name" value="Proton glutamate symport protein"/>
    <property type="match status" value="1"/>
</dbReference>
<evidence type="ECO:0000313" key="9">
    <source>
        <dbReference type="Proteomes" id="UP000708338"/>
    </source>
</evidence>
<evidence type="ECO:0000256" key="7">
    <source>
        <dbReference type="SAM" id="Phobius"/>
    </source>
</evidence>
<feature type="transmembrane region" description="Helical" evidence="7">
    <location>
        <begin position="290"/>
        <end position="313"/>
    </location>
</feature>
<dbReference type="Gene3D" id="1.10.3860.10">
    <property type="entry name" value="Sodium:dicarboxylate symporter"/>
    <property type="match status" value="1"/>
</dbReference>
<feature type="transmembrane region" description="Helical" evidence="7">
    <location>
        <begin position="144"/>
        <end position="165"/>
    </location>
</feature>
<evidence type="ECO:0000256" key="5">
    <source>
        <dbReference type="ARBA" id="ARBA00022989"/>
    </source>
</evidence>
<sequence length="405" mass="43489">MKVKKKLALPWQILIGFAIGIALGMVFKENVLKIKVIGDIFMKLLKMLVMPLVFFSIIDGITGIKDTKKFRSISVKTFSYFIINTLIACVFGILLMKLFRPGAGVAIDYTVSGLYEETSVPGMSDTLLSFFPENIFQSLSNGSMIQVIVFALFFAVAVVAIGENASTVHNLVHECATVMYKVTDYVLALSPIGVCALMACSIGQYGIGIFGALSKFILADYAAQIIFAIVIYVPLIKFVAKVDVWTFLRKSVRYWIMAASTTSSAGTLPVTMEVTVNDLGVDPEIASFVLPLGCTMNMTGGALYDAAVITFAAQVYGMNLSLSQMFLLVATATLITIGSPGIPGGGVVVAVMLMTLLGMPLEIAGMIAGIYRLLDMAHTTMNVTGDAVVAACVARSENMINYPVK</sequence>
<organism evidence="8 9">
    <name type="scientific">Enterocloster citroniae</name>
    <dbReference type="NCBI Taxonomy" id="358743"/>
    <lineage>
        <taxon>Bacteria</taxon>
        <taxon>Bacillati</taxon>
        <taxon>Bacillota</taxon>
        <taxon>Clostridia</taxon>
        <taxon>Lachnospirales</taxon>
        <taxon>Lachnospiraceae</taxon>
        <taxon>Enterocloster</taxon>
    </lineage>
</organism>
<dbReference type="GO" id="GO:0006835">
    <property type="term" value="P:dicarboxylic acid transport"/>
    <property type="evidence" value="ECO:0007669"/>
    <property type="project" value="TreeGrafter"/>
</dbReference>
<dbReference type="GO" id="GO:0015293">
    <property type="term" value="F:symporter activity"/>
    <property type="evidence" value="ECO:0007669"/>
    <property type="project" value="UniProtKB-KW"/>
</dbReference>
<feature type="transmembrane region" description="Helical" evidence="7">
    <location>
        <begin position="348"/>
        <end position="371"/>
    </location>
</feature>
<feature type="transmembrane region" description="Helical" evidence="7">
    <location>
        <begin position="252"/>
        <end position="270"/>
    </location>
</feature>
<proteinExistence type="predicted"/>
<dbReference type="PANTHER" id="PTHR42865">
    <property type="entry name" value="PROTON/GLUTAMATE-ASPARTATE SYMPORTER"/>
    <property type="match status" value="1"/>
</dbReference>
<evidence type="ECO:0000256" key="3">
    <source>
        <dbReference type="ARBA" id="ARBA00022475"/>
    </source>
</evidence>
<accession>A0AA41K7Z7</accession>